<dbReference type="AlphaFoldDB" id="A0A445MW14"/>
<dbReference type="PANTHER" id="PTHR18919:SF107">
    <property type="entry name" value="ACETYL-COA ACETYLTRANSFERASE, CYTOSOLIC"/>
    <property type="match status" value="1"/>
</dbReference>
<dbReference type="SUPFAM" id="SSF53901">
    <property type="entry name" value="Thiolase-like"/>
    <property type="match status" value="2"/>
</dbReference>
<dbReference type="CDD" id="cd00751">
    <property type="entry name" value="thiolase"/>
    <property type="match status" value="1"/>
</dbReference>
<dbReference type="NCBIfam" id="TIGR01930">
    <property type="entry name" value="AcCoA-C-Actrans"/>
    <property type="match status" value="1"/>
</dbReference>
<accession>A0A445MW14</accession>
<feature type="active site" description="Proton acceptor" evidence="4">
    <location>
        <position position="352"/>
    </location>
</feature>
<organism evidence="8">
    <name type="scientific">uncultured Desulfobacterium sp</name>
    <dbReference type="NCBI Taxonomy" id="201089"/>
    <lineage>
        <taxon>Bacteria</taxon>
        <taxon>Pseudomonadati</taxon>
        <taxon>Thermodesulfobacteriota</taxon>
        <taxon>Desulfobacteria</taxon>
        <taxon>Desulfobacterales</taxon>
        <taxon>Desulfobacteriaceae</taxon>
        <taxon>Desulfobacterium</taxon>
        <taxon>environmental samples</taxon>
    </lineage>
</organism>
<keyword evidence="3 5" id="KW-0012">Acyltransferase</keyword>
<dbReference type="PANTHER" id="PTHR18919">
    <property type="entry name" value="ACETYL-COA C-ACYLTRANSFERASE"/>
    <property type="match status" value="1"/>
</dbReference>
<dbReference type="Pfam" id="PF02803">
    <property type="entry name" value="Thiolase_C"/>
    <property type="match status" value="1"/>
</dbReference>
<dbReference type="EMBL" id="OJIN01000103">
    <property type="protein sequence ID" value="SPD73599.1"/>
    <property type="molecule type" value="Genomic_DNA"/>
</dbReference>
<evidence type="ECO:0000259" key="6">
    <source>
        <dbReference type="Pfam" id="PF00108"/>
    </source>
</evidence>
<evidence type="ECO:0000259" key="7">
    <source>
        <dbReference type="Pfam" id="PF02803"/>
    </source>
</evidence>
<evidence type="ECO:0000256" key="5">
    <source>
        <dbReference type="RuleBase" id="RU003557"/>
    </source>
</evidence>
<dbReference type="InterPro" id="IPR020617">
    <property type="entry name" value="Thiolase_C"/>
</dbReference>
<evidence type="ECO:0000256" key="4">
    <source>
        <dbReference type="PIRSR" id="PIRSR000429-1"/>
    </source>
</evidence>
<protein>
    <submittedName>
        <fullName evidence="8">Acetyl-CoA acetyltransferase</fullName>
        <ecNumber evidence="8">2.3.1.9</ecNumber>
    </submittedName>
</protein>
<dbReference type="InterPro" id="IPR016039">
    <property type="entry name" value="Thiolase-like"/>
</dbReference>
<evidence type="ECO:0000313" key="8">
    <source>
        <dbReference type="EMBL" id="SPD73599.1"/>
    </source>
</evidence>
<reference evidence="8" key="1">
    <citation type="submission" date="2018-01" db="EMBL/GenBank/DDBJ databases">
        <authorList>
            <person name="Regsiter A."/>
            <person name="William W."/>
        </authorList>
    </citation>
    <scope>NUCLEOTIDE SEQUENCE</scope>
    <source>
        <strain evidence="8">TRIP AH-1</strain>
    </source>
</reference>
<gene>
    <name evidence="8" type="primary">thlA</name>
    <name evidence="8" type="ORF">PITCH_A1910005</name>
</gene>
<dbReference type="InterPro" id="IPR002155">
    <property type="entry name" value="Thiolase"/>
</dbReference>
<feature type="active site" description="Acyl-thioester intermediate" evidence="4">
    <location>
        <position position="91"/>
    </location>
</feature>
<sequence length="394" mass="42297">MIKLEDCVIVSGVRIPIGKFGGALKDLKVYDIGGLAIKAAIERAGITPDMVDEVIMSHTRQDGTGTNPARTALLRAGLPLPTPAHTVNKVCAAGLKAVSLATQAIRVGDAEIVVVGGMESMSNIPHVLRGARWEGFRLTDIKIEDAFLYLICPFSNLSPGLIAEQTAQKYKLTREEQDKIGYDSHRRAVQAWKDGIFKDEVVPVTIPGTKKKPEWVFDTDECLRPDVNLDTMKKLPPAFKKDGTVTAGQSSGITDGAGAMVMMTRKKANELGLKPMAHIVDYMFYGVDPGYFPEGPAVTIPRHLKKMGMKLDDITAFEINEAFAVVNCICINEAGIPWEKTNLHGGGISLGHPTGYTGARLTLHLANYLKPGQYGLAAACGGGGLTGSLIVQGE</sequence>
<feature type="domain" description="Thiolase C-terminal" evidence="7">
    <location>
        <begin position="273"/>
        <end position="392"/>
    </location>
</feature>
<dbReference type="PROSITE" id="PS00737">
    <property type="entry name" value="THIOLASE_2"/>
    <property type="match status" value="1"/>
</dbReference>
<dbReference type="InterPro" id="IPR020613">
    <property type="entry name" value="Thiolase_CS"/>
</dbReference>
<dbReference type="Pfam" id="PF00108">
    <property type="entry name" value="Thiolase_N"/>
    <property type="match status" value="1"/>
</dbReference>
<evidence type="ECO:0000256" key="2">
    <source>
        <dbReference type="ARBA" id="ARBA00022679"/>
    </source>
</evidence>
<feature type="domain" description="Thiolase N-terminal" evidence="6">
    <location>
        <begin position="7"/>
        <end position="265"/>
    </location>
</feature>
<keyword evidence="2 5" id="KW-0808">Transferase</keyword>
<evidence type="ECO:0000256" key="1">
    <source>
        <dbReference type="ARBA" id="ARBA00010982"/>
    </source>
</evidence>
<name>A0A445MW14_9BACT</name>
<evidence type="ECO:0000256" key="3">
    <source>
        <dbReference type="ARBA" id="ARBA00023315"/>
    </source>
</evidence>
<dbReference type="GO" id="GO:0006635">
    <property type="term" value="P:fatty acid beta-oxidation"/>
    <property type="evidence" value="ECO:0007669"/>
    <property type="project" value="TreeGrafter"/>
</dbReference>
<dbReference type="EC" id="2.3.1.9" evidence="8"/>
<dbReference type="Gene3D" id="3.40.47.10">
    <property type="match status" value="1"/>
</dbReference>
<dbReference type="InterPro" id="IPR020616">
    <property type="entry name" value="Thiolase_N"/>
</dbReference>
<dbReference type="PIRSF" id="PIRSF000429">
    <property type="entry name" value="Ac-CoA_Ac_transf"/>
    <property type="match status" value="1"/>
</dbReference>
<proteinExistence type="inferred from homology"/>
<feature type="active site" description="Proton acceptor" evidence="4">
    <location>
        <position position="380"/>
    </location>
</feature>
<comment type="similarity">
    <text evidence="1 5">Belongs to the thiolase-like superfamily. Thiolase family.</text>
</comment>
<dbReference type="GO" id="GO:0003985">
    <property type="term" value="F:acetyl-CoA C-acetyltransferase activity"/>
    <property type="evidence" value="ECO:0007669"/>
    <property type="project" value="UniProtKB-EC"/>
</dbReference>